<feature type="transmembrane region" description="Helical" evidence="1">
    <location>
        <begin position="349"/>
        <end position="368"/>
    </location>
</feature>
<accession>A0A346B041</accession>
<organism evidence="2 3">
    <name type="scientific">Megasphaera stantonii</name>
    <dbReference type="NCBI Taxonomy" id="2144175"/>
    <lineage>
        <taxon>Bacteria</taxon>
        <taxon>Bacillati</taxon>
        <taxon>Bacillota</taxon>
        <taxon>Negativicutes</taxon>
        <taxon>Veillonellales</taxon>
        <taxon>Veillonellaceae</taxon>
        <taxon>Megasphaera</taxon>
    </lineage>
</organism>
<dbReference type="Pfam" id="PF05684">
    <property type="entry name" value="DUF819"/>
    <property type="match status" value="1"/>
</dbReference>
<feature type="transmembrane region" description="Helical" evidence="1">
    <location>
        <begin position="12"/>
        <end position="28"/>
    </location>
</feature>
<feature type="transmembrane region" description="Helical" evidence="1">
    <location>
        <begin position="292"/>
        <end position="311"/>
    </location>
</feature>
<evidence type="ECO:0000313" key="3">
    <source>
        <dbReference type="Proteomes" id="UP000254337"/>
    </source>
</evidence>
<evidence type="ECO:0000313" key="2">
    <source>
        <dbReference type="EMBL" id="AXL21484.1"/>
    </source>
</evidence>
<dbReference type="PANTHER" id="PTHR34289">
    <property type="entry name" value="PROTEIN, PUTATIVE (DUF819)-RELATED"/>
    <property type="match status" value="1"/>
</dbReference>
<dbReference type="AlphaFoldDB" id="A0A346B041"/>
<dbReference type="RefSeq" id="WP_107195305.1">
    <property type="nucleotide sequence ID" value="NZ_CP029462.1"/>
</dbReference>
<feature type="transmembrane region" description="Helical" evidence="1">
    <location>
        <begin position="317"/>
        <end position="337"/>
    </location>
</feature>
<keyword evidence="1" id="KW-0472">Membrane</keyword>
<name>A0A346B041_9FIRM</name>
<protein>
    <submittedName>
        <fullName evidence="2">DUF819 domain-containing protein</fullName>
    </submittedName>
</protein>
<feature type="transmembrane region" description="Helical" evidence="1">
    <location>
        <begin position="40"/>
        <end position="60"/>
    </location>
</feature>
<gene>
    <name evidence="2" type="ORF">DKB62_07850</name>
</gene>
<evidence type="ECO:0000256" key="1">
    <source>
        <dbReference type="SAM" id="Phobius"/>
    </source>
</evidence>
<feature type="transmembrane region" description="Helical" evidence="1">
    <location>
        <begin position="165"/>
        <end position="183"/>
    </location>
</feature>
<feature type="transmembrane region" description="Helical" evidence="1">
    <location>
        <begin position="222"/>
        <end position="240"/>
    </location>
</feature>
<feature type="transmembrane region" description="Helical" evidence="1">
    <location>
        <begin position="380"/>
        <end position="401"/>
    </location>
</feature>
<keyword evidence="1" id="KW-1133">Transmembrane helix</keyword>
<dbReference type="KEGG" id="meg:DKB62_07850"/>
<sequence>MNSLISPENTWMLLAVMCASVAASIYLEQTYAWASKVSGAVIALILALVLVNVGVLPTHAPLFDDIVWGYAVPMAIPLLLLQANMTKIWRETGRMLFVFLIGSAGTICGALLGTAIFGSMIDGLPKVAAMMTGSYIGGGVNFVALADAFKTDGTLVSSTIVADNLTMAVYFLVLLGCVSNAFFRRYFTHPHIDAVEQSGQADEGKTLAAAYWSRKDISLRDIAVNVMYAAVVVTLSKWVGSSLSALIPADNWLLHMANTFFGSEYVWITFISMIVATFFDKKVASISGAQEIGTYFIYLFFFVIGVPASISEILRNAPLLFAFCFLMVVVNMLFCFVGGKLFRFNLEDIVLASNANIGGPTTAAGMAISQGWTKLVGPSMLVGTFGYVIGTYLGIIVGSILGA</sequence>
<keyword evidence="1" id="KW-0812">Transmembrane</keyword>
<proteinExistence type="predicted"/>
<feature type="transmembrane region" description="Helical" evidence="1">
    <location>
        <begin position="95"/>
        <end position="121"/>
    </location>
</feature>
<dbReference type="OrthoDB" id="653763at2"/>
<dbReference type="InterPro" id="IPR008537">
    <property type="entry name" value="DUF819"/>
</dbReference>
<reference evidence="2 3" key="1">
    <citation type="submission" date="2018-05" db="EMBL/GenBank/DDBJ databases">
        <title>Complete genome sequence of Megasphaera sp. AJH120T, isolated from the ceca of a chicken.</title>
        <authorList>
            <person name="Maki J."/>
            <person name="Looft T."/>
        </authorList>
    </citation>
    <scope>NUCLEOTIDE SEQUENCE [LARGE SCALE GENOMIC DNA]</scope>
    <source>
        <strain evidence="2 3">AJH120</strain>
    </source>
</reference>
<dbReference type="EMBL" id="CP029462">
    <property type="protein sequence ID" value="AXL21484.1"/>
    <property type="molecule type" value="Genomic_DNA"/>
</dbReference>
<dbReference type="Proteomes" id="UP000254337">
    <property type="component" value="Chromosome"/>
</dbReference>
<feature type="transmembrane region" description="Helical" evidence="1">
    <location>
        <begin position="260"/>
        <end position="280"/>
    </location>
</feature>
<dbReference type="PANTHER" id="PTHR34289:SF8">
    <property type="entry name" value="DUF819 DOMAIN-CONTAINING PROTEIN"/>
    <property type="match status" value="1"/>
</dbReference>
<feature type="transmembrane region" description="Helical" evidence="1">
    <location>
        <begin position="66"/>
        <end position="83"/>
    </location>
</feature>
<keyword evidence="3" id="KW-1185">Reference proteome</keyword>